<sequence>MELKNPLTNQTVEDAMKQLKNDRDPREQLFKFNERVAVYFAVDPDEVFMTTKSLIRAKHTSSHLTKAIMVGKAIR</sequence>
<dbReference type="GO" id="GO:0003677">
    <property type="term" value="F:DNA binding"/>
    <property type="evidence" value="ECO:0007669"/>
    <property type="project" value="UniProtKB-KW"/>
</dbReference>
<dbReference type="Gene3D" id="3.90.1570.50">
    <property type="match status" value="1"/>
</dbReference>
<proteinExistence type="predicted"/>
<dbReference type="GO" id="GO:0009035">
    <property type="term" value="F:type I site-specific deoxyribonuclease activity"/>
    <property type="evidence" value="ECO:0007669"/>
    <property type="project" value="UniProtKB-EC"/>
</dbReference>
<dbReference type="AlphaFoldDB" id="A0A5S9MFQ9"/>
<dbReference type="Pfam" id="PF04313">
    <property type="entry name" value="HSDR_N"/>
    <property type="match status" value="1"/>
</dbReference>
<organism evidence="2 3">
    <name type="scientific">Bacillus safensis</name>
    <dbReference type="NCBI Taxonomy" id="561879"/>
    <lineage>
        <taxon>Bacteria</taxon>
        <taxon>Bacillati</taxon>
        <taxon>Bacillota</taxon>
        <taxon>Bacilli</taxon>
        <taxon>Bacillales</taxon>
        <taxon>Bacillaceae</taxon>
        <taxon>Bacillus</taxon>
    </lineage>
</organism>
<evidence type="ECO:0000259" key="1">
    <source>
        <dbReference type="Pfam" id="PF04313"/>
    </source>
</evidence>
<dbReference type="EMBL" id="AP021906">
    <property type="protein sequence ID" value="BBP92317.1"/>
    <property type="molecule type" value="Genomic_DNA"/>
</dbReference>
<evidence type="ECO:0000313" key="3">
    <source>
        <dbReference type="Proteomes" id="UP000464658"/>
    </source>
</evidence>
<accession>A0A5S9MFQ9</accession>
<reference evidence="2 3" key="1">
    <citation type="submission" date="2019-12" db="EMBL/GenBank/DDBJ databases">
        <title>Full genome sequence of a Bacillus safensis strain isolated from commercially available natto in Indonesia.</title>
        <authorList>
            <person name="Yoshida M."/>
            <person name="Uomi M."/>
            <person name="Waturangi D."/>
            <person name="Ekaputri J.J."/>
            <person name="Setiamarga D.H.E."/>
        </authorList>
    </citation>
    <scope>NUCLEOTIDE SEQUENCE [LARGE SCALE GENOMIC DNA]</scope>
    <source>
        <strain evidence="2 3">IDN1</strain>
    </source>
</reference>
<gene>
    <name evidence="2" type="ORF">BsIDN1_59350</name>
</gene>
<name>A0A5S9MFQ9_BACIA</name>
<dbReference type="GO" id="GO:0009307">
    <property type="term" value="P:DNA restriction-modification system"/>
    <property type="evidence" value="ECO:0007669"/>
    <property type="project" value="UniProtKB-KW"/>
</dbReference>
<dbReference type="GO" id="GO:0005524">
    <property type="term" value="F:ATP binding"/>
    <property type="evidence" value="ECO:0007669"/>
    <property type="project" value="UniProtKB-KW"/>
</dbReference>
<dbReference type="InterPro" id="IPR007409">
    <property type="entry name" value="Restrct_endonuc_type1_HsdR_N"/>
</dbReference>
<feature type="domain" description="Restriction endonuclease type I HsdR N-terminal" evidence="1">
    <location>
        <begin position="1"/>
        <end position="52"/>
    </location>
</feature>
<evidence type="ECO:0000313" key="2">
    <source>
        <dbReference type="EMBL" id="BBP92317.1"/>
    </source>
</evidence>
<dbReference type="Proteomes" id="UP000464658">
    <property type="component" value="Chromosome"/>
</dbReference>
<protein>
    <recommendedName>
        <fullName evidence="1">Restriction endonuclease type I HsdR N-terminal domain-containing protein</fullName>
    </recommendedName>
</protein>